<gene>
    <name evidence="1" type="ORF">SAMD00023353_2800950</name>
</gene>
<dbReference type="Proteomes" id="UP000054516">
    <property type="component" value="Unassembled WGS sequence"/>
</dbReference>
<organism evidence="1">
    <name type="scientific">Rosellinia necatrix</name>
    <name type="common">White root-rot fungus</name>
    <dbReference type="NCBI Taxonomy" id="77044"/>
    <lineage>
        <taxon>Eukaryota</taxon>
        <taxon>Fungi</taxon>
        <taxon>Dikarya</taxon>
        <taxon>Ascomycota</taxon>
        <taxon>Pezizomycotina</taxon>
        <taxon>Sordariomycetes</taxon>
        <taxon>Xylariomycetidae</taxon>
        <taxon>Xylariales</taxon>
        <taxon>Xylariaceae</taxon>
        <taxon>Rosellinia</taxon>
    </lineage>
</organism>
<proteinExistence type="predicted"/>
<keyword evidence="2" id="KW-1185">Reference proteome</keyword>
<dbReference type="EMBL" id="DF977473">
    <property type="protein sequence ID" value="GAW26337.1"/>
    <property type="molecule type" value="Genomic_DNA"/>
</dbReference>
<dbReference type="AlphaFoldDB" id="A0A1S8A8F3"/>
<protein>
    <submittedName>
        <fullName evidence="1">Uncharacterized protein</fullName>
    </submittedName>
</protein>
<name>A0A1S8A8F3_ROSNE</name>
<evidence type="ECO:0000313" key="1">
    <source>
        <dbReference type="EMBL" id="GAW26337.1"/>
    </source>
</evidence>
<reference evidence="1" key="1">
    <citation type="submission" date="2016-03" db="EMBL/GenBank/DDBJ databases">
        <title>Draft genome sequence of Rosellinia necatrix.</title>
        <authorList>
            <person name="Kanematsu S."/>
        </authorList>
    </citation>
    <scope>NUCLEOTIDE SEQUENCE [LARGE SCALE GENOMIC DNA]</scope>
    <source>
        <strain evidence="1">W97</strain>
    </source>
</reference>
<sequence length="63" mass="7361">MQDRHVYLKDHKGRAQDAKEWVWRAVDRALQGYISINRGSLEIEIILGLPRDYSGIRRVPNLS</sequence>
<evidence type="ECO:0000313" key="2">
    <source>
        <dbReference type="Proteomes" id="UP000054516"/>
    </source>
</evidence>
<accession>A0A1S8A8F3</accession>